<organism evidence="1 2">
    <name type="scientific">Exidia glandulosa HHB12029</name>
    <dbReference type="NCBI Taxonomy" id="1314781"/>
    <lineage>
        <taxon>Eukaryota</taxon>
        <taxon>Fungi</taxon>
        <taxon>Dikarya</taxon>
        <taxon>Basidiomycota</taxon>
        <taxon>Agaricomycotina</taxon>
        <taxon>Agaricomycetes</taxon>
        <taxon>Auriculariales</taxon>
        <taxon>Exidiaceae</taxon>
        <taxon>Exidia</taxon>
    </lineage>
</organism>
<dbReference type="EMBL" id="KV426041">
    <property type="protein sequence ID" value="KZV90777.1"/>
    <property type="molecule type" value="Genomic_DNA"/>
</dbReference>
<keyword evidence="2" id="KW-1185">Reference proteome</keyword>
<dbReference type="STRING" id="1314781.A0A165GNH1"/>
<protein>
    <submittedName>
        <fullName evidence="1">Uncharacterized protein</fullName>
    </submittedName>
</protein>
<sequence>MQDSTEKKKQVLRCSAYSHYTARHRKTIDPADHRCGKTGTTGCNAHININRVGDSNVWTITTADYGHNHPRTIPIGAPALRPPTADERRIIAQFATDHTFSRHHRNDPRWTYAILVDDDGKVSGLFWQSPEQVRLAQQFSDILLNDNAANRNQYQFALNIGVIIDGCGSSRNVFYALHEREDIDSHFWVFDQYLQSTGNLSPEALFCDRHPSVIGSAIRRMPTTARFYCLNHLGGNISDKLLPHLRHEWKSFASAFWHVYYAPSPEDDNIYPIRQHWAWAWVSTSFTAGTRTTGRVESENRVNKTLGGPTVTVKQLFDKLNLRTSAQTAKQTMHHSQNSRRHHETNLESYFRQPLRLLRDHAGPFAMQTSYDQMENSLFYNVEVLRLPPGHRVWVRTLPMVHT</sequence>
<name>A0A165GNH1_EXIGL</name>
<evidence type="ECO:0000313" key="2">
    <source>
        <dbReference type="Proteomes" id="UP000077266"/>
    </source>
</evidence>
<dbReference type="PANTHER" id="PTHR47718:SF6">
    <property type="entry name" value="PROTEIN FAR1-RELATED SEQUENCE"/>
    <property type="match status" value="1"/>
</dbReference>
<dbReference type="Proteomes" id="UP000077266">
    <property type="component" value="Unassembled WGS sequence"/>
</dbReference>
<dbReference type="AlphaFoldDB" id="A0A165GNH1"/>
<reference evidence="1 2" key="1">
    <citation type="journal article" date="2016" name="Mol. Biol. Evol.">
        <title>Comparative Genomics of Early-Diverging Mushroom-Forming Fungi Provides Insights into the Origins of Lignocellulose Decay Capabilities.</title>
        <authorList>
            <person name="Nagy L.G."/>
            <person name="Riley R."/>
            <person name="Tritt A."/>
            <person name="Adam C."/>
            <person name="Daum C."/>
            <person name="Floudas D."/>
            <person name="Sun H."/>
            <person name="Yadav J.S."/>
            <person name="Pangilinan J."/>
            <person name="Larsson K.H."/>
            <person name="Matsuura K."/>
            <person name="Barry K."/>
            <person name="Labutti K."/>
            <person name="Kuo R."/>
            <person name="Ohm R.A."/>
            <person name="Bhattacharya S.S."/>
            <person name="Shirouzu T."/>
            <person name="Yoshinaga Y."/>
            <person name="Martin F.M."/>
            <person name="Grigoriev I.V."/>
            <person name="Hibbett D.S."/>
        </authorList>
    </citation>
    <scope>NUCLEOTIDE SEQUENCE [LARGE SCALE GENOMIC DNA]</scope>
    <source>
        <strain evidence="1 2">HHB12029</strain>
    </source>
</reference>
<gene>
    <name evidence="1" type="ORF">EXIGLDRAFT_616487</name>
</gene>
<accession>A0A165GNH1</accession>
<dbReference type="InParanoid" id="A0A165GNH1"/>
<dbReference type="PANTHER" id="PTHR47718">
    <property type="entry name" value="OS01G0519700 PROTEIN"/>
    <property type="match status" value="1"/>
</dbReference>
<evidence type="ECO:0000313" key="1">
    <source>
        <dbReference type="EMBL" id="KZV90777.1"/>
    </source>
</evidence>
<dbReference type="OrthoDB" id="3032185at2759"/>
<proteinExistence type="predicted"/>